<dbReference type="EMBL" id="CAJVPY010017043">
    <property type="protein sequence ID" value="CAG8760044.1"/>
    <property type="molecule type" value="Genomic_DNA"/>
</dbReference>
<dbReference type="AlphaFoldDB" id="A0A9N9J1X7"/>
<dbReference type="OrthoDB" id="2444914at2759"/>
<dbReference type="Proteomes" id="UP000789405">
    <property type="component" value="Unassembled WGS sequence"/>
</dbReference>
<protein>
    <submittedName>
        <fullName evidence="1">21296_t:CDS:1</fullName>
    </submittedName>
</protein>
<feature type="non-terminal residue" evidence="1">
    <location>
        <position position="1"/>
    </location>
</feature>
<organism evidence="1 2">
    <name type="scientific">Dentiscutata erythropus</name>
    <dbReference type="NCBI Taxonomy" id="1348616"/>
    <lineage>
        <taxon>Eukaryota</taxon>
        <taxon>Fungi</taxon>
        <taxon>Fungi incertae sedis</taxon>
        <taxon>Mucoromycota</taxon>
        <taxon>Glomeromycotina</taxon>
        <taxon>Glomeromycetes</taxon>
        <taxon>Diversisporales</taxon>
        <taxon>Gigasporaceae</taxon>
        <taxon>Dentiscutata</taxon>
    </lineage>
</organism>
<sequence length="158" mass="17859">LNPFVDTYISAGNEDLQDPLYYILIHNKHGKDMRQYNALLAEEVAAICFSDKTMHVRDILIVRHDDELERISELHSAYDPLAYSMLFLCGEYVSKTSEAKVGASNIFNIDFDTLLERESQSETGLTSVLKSATIRSSSSMMSFDDENIDAADKDYLES</sequence>
<reference evidence="1" key="1">
    <citation type="submission" date="2021-06" db="EMBL/GenBank/DDBJ databases">
        <authorList>
            <person name="Kallberg Y."/>
            <person name="Tangrot J."/>
            <person name="Rosling A."/>
        </authorList>
    </citation>
    <scope>NUCLEOTIDE SEQUENCE</scope>
    <source>
        <strain evidence="1">MA453B</strain>
    </source>
</reference>
<dbReference type="PANTHER" id="PTHR45786">
    <property type="entry name" value="DNA BINDING PROTEIN-LIKE"/>
    <property type="match status" value="1"/>
</dbReference>
<proteinExistence type="predicted"/>
<keyword evidence="2" id="KW-1185">Reference proteome</keyword>
<accession>A0A9N9J1X7</accession>
<evidence type="ECO:0000313" key="1">
    <source>
        <dbReference type="EMBL" id="CAG8760044.1"/>
    </source>
</evidence>
<comment type="caution">
    <text evidence="1">The sequence shown here is derived from an EMBL/GenBank/DDBJ whole genome shotgun (WGS) entry which is preliminary data.</text>
</comment>
<dbReference type="PANTHER" id="PTHR45786:SF74">
    <property type="entry name" value="ATP-DEPENDENT DNA HELICASE"/>
    <property type="match status" value="1"/>
</dbReference>
<gene>
    <name evidence="1" type="ORF">DERYTH_LOCUS17733</name>
</gene>
<evidence type="ECO:0000313" key="2">
    <source>
        <dbReference type="Proteomes" id="UP000789405"/>
    </source>
</evidence>
<name>A0A9N9J1X7_9GLOM</name>